<organism evidence="1 2">
    <name type="scientific">Hymenobacter roseosalivarius DSM 11622</name>
    <dbReference type="NCBI Taxonomy" id="645990"/>
    <lineage>
        <taxon>Bacteria</taxon>
        <taxon>Pseudomonadati</taxon>
        <taxon>Bacteroidota</taxon>
        <taxon>Cytophagia</taxon>
        <taxon>Cytophagales</taxon>
        <taxon>Hymenobacteraceae</taxon>
        <taxon>Hymenobacter</taxon>
    </lineage>
</organism>
<sequence length="98" mass="10804">MKETPALAKTLPRVKSVSYRWRGCSTVSPNLLSLVSRCFYPIHLIPQHSLELNRNAVRDSCAPLAALSIPSDLLYTLLDISLIAVNLPSPCMERAAVK</sequence>
<reference evidence="1 2" key="1">
    <citation type="submission" date="2017-04" db="EMBL/GenBank/DDBJ databases">
        <authorList>
            <person name="Afonso C.L."/>
            <person name="Miller P.J."/>
            <person name="Scott M.A."/>
            <person name="Spackman E."/>
            <person name="Goraichik I."/>
            <person name="Dimitrov K.M."/>
            <person name="Suarez D.L."/>
            <person name="Swayne D.E."/>
        </authorList>
    </citation>
    <scope>NUCLEOTIDE SEQUENCE [LARGE SCALE GENOMIC DNA]</scope>
    <source>
        <strain evidence="1 2">DSM 11622</strain>
    </source>
</reference>
<evidence type="ECO:0000313" key="1">
    <source>
        <dbReference type="EMBL" id="SMB86174.1"/>
    </source>
</evidence>
<accession>A0A1W1UZN1</accession>
<name>A0A1W1UZN1_9BACT</name>
<keyword evidence="2" id="KW-1185">Reference proteome</keyword>
<dbReference type="EMBL" id="FWWW01000046">
    <property type="protein sequence ID" value="SMB86174.1"/>
    <property type="molecule type" value="Genomic_DNA"/>
</dbReference>
<evidence type="ECO:0000313" key="2">
    <source>
        <dbReference type="Proteomes" id="UP000192266"/>
    </source>
</evidence>
<dbReference type="AlphaFoldDB" id="A0A1W1UZN1"/>
<proteinExistence type="predicted"/>
<dbReference type="Proteomes" id="UP000192266">
    <property type="component" value="Unassembled WGS sequence"/>
</dbReference>
<gene>
    <name evidence="1" type="ORF">SAMN00120144_2378</name>
</gene>
<protein>
    <submittedName>
        <fullName evidence="1">Uncharacterized protein</fullName>
    </submittedName>
</protein>
<dbReference type="STRING" id="645990.SAMN00120144_2378"/>